<protein>
    <submittedName>
        <fullName evidence="10">Aspartate--tRNA(Asn) ligase</fullName>
    </submittedName>
</protein>
<dbReference type="PRINTS" id="PR01042">
    <property type="entry name" value="TRNASYNTHASP"/>
</dbReference>
<dbReference type="InterPro" id="IPR045864">
    <property type="entry name" value="aa-tRNA-synth_II/BPL/LPL"/>
</dbReference>
<proteinExistence type="inferred from homology"/>
<dbReference type="Pfam" id="PF01336">
    <property type="entry name" value="tRNA_anti-codon"/>
    <property type="match status" value="1"/>
</dbReference>
<keyword evidence="5" id="KW-0547">Nucleotide-binding</keyword>
<evidence type="ECO:0000313" key="10">
    <source>
        <dbReference type="EMBL" id="OGG06168.1"/>
    </source>
</evidence>
<reference evidence="10 11" key="1">
    <citation type="journal article" date="2016" name="Nat. Commun.">
        <title>Thousands of microbial genomes shed light on interconnected biogeochemical processes in an aquifer system.</title>
        <authorList>
            <person name="Anantharaman K."/>
            <person name="Brown C.T."/>
            <person name="Hug L.A."/>
            <person name="Sharon I."/>
            <person name="Castelle C.J."/>
            <person name="Probst A.J."/>
            <person name="Thomas B.C."/>
            <person name="Singh A."/>
            <person name="Wilkins M.J."/>
            <person name="Karaoz U."/>
            <person name="Brodie E.L."/>
            <person name="Williams K.H."/>
            <person name="Hubbard S.S."/>
            <person name="Banfield J.F."/>
        </authorList>
    </citation>
    <scope>NUCLEOTIDE SEQUENCE [LARGE SCALE GENOMIC DNA]</scope>
</reference>
<dbReference type="Gene3D" id="3.30.930.10">
    <property type="entry name" value="Bira Bifunctional Protein, Domain 2"/>
    <property type="match status" value="1"/>
</dbReference>
<keyword evidence="4 10" id="KW-0436">Ligase</keyword>
<dbReference type="EMBL" id="MFJG01000025">
    <property type="protein sequence ID" value="OGG06168.1"/>
    <property type="molecule type" value="Genomic_DNA"/>
</dbReference>
<evidence type="ECO:0000256" key="8">
    <source>
        <dbReference type="ARBA" id="ARBA00023146"/>
    </source>
</evidence>
<evidence type="ECO:0000256" key="4">
    <source>
        <dbReference type="ARBA" id="ARBA00022598"/>
    </source>
</evidence>
<dbReference type="GO" id="GO:0005524">
    <property type="term" value="F:ATP binding"/>
    <property type="evidence" value="ECO:0007669"/>
    <property type="project" value="UniProtKB-KW"/>
</dbReference>
<dbReference type="GO" id="GO:0006422">
    <property type="term" value="P:aspartyl-tRNA aminoacylation"/>
    <property type="evidence" value="ECO:0007669"/>
    <property type="project" value="InterPro"/>
</dbReference>
<comment type="subcellular location">
    <subcellularLocation>
        <location evidence="1">Cytoplasm</location>
    </subcellularLocation>
</comment>
<keyword evidence="6" id="KW-0067">ATP-binding</keyword>
<organism evidence="10 11">
    <name type="scientific">Candidatus Gottesmanbacteria bacterium RIFCSPHIGHO2_01_FULL_42_12</name>
    <dbReference type="NCBI Taxonomy" id="1798377"/>
    <lineage>
        <taxon>Bacteria</taxon>
        <taxon>Candidatus Gottesmaniibacteriota</taxon>
    </lineage>
</organism>
<dbReference type="PANTHER" id="PTHR43450:SF1">
    <property type="entry name" value="ASPARTATE--TRNA LIGASE, CYTOPLASMIC"/>
    <property type="match status" value="1"/>
</dbReference>
<keyword evidence="3" id="KW-0963">Cytoplasm</keyword>
<gene>
    <name evidence="10" type="ORF">A2872_04330</name>
</gene>
<evidence type="ECO:0000256" key="1">
    <source>
        <dbReference type="ARBA" id="ARBA00004496"/>
    </source>
</evidence>
<dbReference type="GO" id="GO:0017101">
    <property type="term" value="C:aminoacyl-tRNA synthetase multienzyme complex"/>
    <property type="evidence" value="ECO:0007669"/>
    <property type="project" value="TreeGrafter"/>
</dbReference>
<dbReference type="NCBIfam" id="NF003483">
    <property type="entry name" value="PRK05159.1"/>
    <property type="match status" value="1"/>
</dbReference>
<comment type="similarity">
    <text evidence="2">Belongs to the class-II aminoacyl-tRNA synthetase family. Type 2 subfamily.</text>
</comment>
<dbReference type="PANTHER" id="PTHR43450">
    <property type="entry name" value="ASPARTYL-TRNA SYNTHETASE"/>
    <property type="match status" value="1"/>
</dbReference>
<feature type="domain" description="Aminoacyl-transfer RNA synthetases class-II family profile" evidence="9">
    <location>
        <begin position="134"/>
        <end position="427"/>
    </location>
</feature>
<dbReference type="Proteomes" id="UP000178681">
    <property type="component" value="Unassembled WGS sequence"/>
</dbReference>
<dbReference type="InterPro" id="IPR002312">
    <property type="entry name" value="Asp/Asn-tRNA-synth_IIb"/>
</dbReference>
<dbReference type="InterPro" id="IPR004364">
    <property type="entry name" value="Aa-tRNA-synt_II"/>
</dbReference>
<keyword evidence="7" id="KW-0648">Protein biosynthesis</keyword>
<evidence type="ECO:0000256" key="5">
    <source>
        <dbReference type="ARBA" id="ARBA00022741"/>
    </source>
</evidence>
<comment type="caution">
    <text evidence="10">The sequence shown here is derived from an EMBL/GenBank/DDBJ whole genome shotgun (WGS) entry which is preliminary data.</text>
</comment>
<name>A0A1F5Z140_9BACT</name>
<keyword evidence="8" id="KW-0030">Aminoacyl-tRNA synthetase</keyword>
<dbReference type="SUPFAM" id="SSF55681">
    <property type="entry name" value="Class II aaRS and biotin synthetases"/>
    <property type="match status" value="1"/>
</dbReference>
<evidence type="ECO:0000256" key="7">
    <source>
        <dbReference type="ARBA" id="ARBA00022917"/>
    </source>
</evidence>
<dbReference type="GO" id="GO:0004815">
    <property type="term" value="F:aspartate-tRNA ligase activity"/>
    <property type="evidence" value="ECO:0007669"/>
    <property type="project" value="InterPro"/>
</dbReference>
<dbReference type="GO" id="GO:0005829">
    <property type="term" value="C:cytosol"/>
    <property type="evidence" value="ECO:0007669"/>
    <property type="project" value="TreeGrafter"/>
</dbReference>
<dbReference type="STRING" id="1798377.A2872_04330"/>
<dbReference type="InterPro" id="IPR012340">
    <property type="entry name" value="NA-bd_OB-fold"/>
</dbReference>
<evidence type="ECO:0000256" key="2">
    <source>
        <dbReference type="ARBA" id="ARBA00005312"/>
    </source>
</evidence>
<evidence type="ECO:0000256" key="3">
    <source>
        <dbReference type="ARBA" id="ARBA00022490"/>
    </source>
</evidence>
<dbReference type="InterPro" id="IPR006195">
    <property type="entry name" value="aa-tRNA-synth_II"/>
</dbReference>
<evidence type="ECO:0000259" key="9">
    <source>
        <dbReference type="PROSITE" id="PS50862"/>
    </source>
</evidence>
<dbReference type="GO" id="GO:0003723">
    <property type="term" value="F:RNA binding"/>
    <property type="evidence" value="ECO:0007669"/>
    <property type="project" value="TreeGrafter"/>
</dbReference>
<dbReference type="InterPro" id="IPR004365">
    <property type="entry name" value="NA-bd_OB_tRNA"/>
</dbReference>
<dbReference type="SUPFAM" id="SSF50249">
    <property type="entry name" value="Nucleic acid-binding proteins"/>
    <property type="match status" value="1"/>
</dbReference>
<dbReference type="Pfam" id="PF00152">
    <property type="entry name" value="tRNA-synt_2"/>
    <property type="match status" value="1"/>
</dbReference>
<evidence type="ECO:0000256" key="6">
    <source>
        <dbReference type="ARBA" id="ARBA00022840"/>
    </source>
</evidence>
<sequence length="437" mass="49643">MERTLISDTINKIGETVLIKGRVIVRRDHGKIVFLDISDYTAVIQVVLTTELSGDLRTGDALAVEGLVKARPEKLVNVKLLTGTVEMEAKKIDILAKSEVYPFDMGKPELELELPTLLDNRGLTLRHPKVQAIFKVQAVVVDAFRKALMEKGFLEFQAPGIIPAIPEGGTEVFEVKYFDHKAFLSQSPQLYKSLLVSSFERVFSINQIYRAEPSVTTRHITEATSLDAEFGYIKDWTEVRDMAEYTIKYVLSEVATKCQTELSMFGATIPKVTGKIPSVKLREAQQIIFDRTGRDHRTEKDPDPEDEREICRWAAETQGSDLVFISHYPTKTRPFYTYPDEENPEFNQGFDLIGRGVEWMTGGRRINDYQTLVAHAKEWGIDTKKIDLYLQGFKYGMPPLGGFAFGAERITMHILGLSNIREASMFPRDMERVDFRL</sequence>
<dbReference type="PROSITE" id="PS50862">
    <property type="entry name" value="AA_TRNA_LIGASE_II"/>
    <property type="match status" value="1"/>
</dbReference>
<dbReference type="AlphaFoldDB" id="A0A1F5Z140"/>
<dbReference type="Gene3D" id="2.40.50.140">
    <property type="entry name" value="Nucleic acid-binding proteins"/>
    <property type="match status" value="1"/>
</dbReference>
<evidence type="ECO:0000313" key="11">
    <source>
        <dbReference type="Proteomes" id="UP000178681"/>
    </source>
</evidence>
<accession>A0A1F5Z140</accession>
<dbReference type="InterPro" id="IPR004523">
    <property type="entry name" value="Asp-tRNA_synthase_2"/>
</dbReference>